<comment type="subcellular location">
    <subcellularLocation>
        <location evidence="1 7">Membrane</location>
        <topology evidence="1 7">Multi-pass membrane protein</topology>
    </subcellularLocation>
</comment>
<dbReference type="InterPro" id="IPR037185">
    <property type="entry name" value="EmrE-like"/>
</dbReference>
<feature type="transmembrane region" description="Helical" evidence="7">
    <location>
        <begin position="98"/>
        <end position="119"/>
    </location>
</feature>
<sequence length="417" mass="44475">MSPIDRLIAPIDLPTNSRLAQPVHALQTEMEVEIVPQHRAPKVEPEPSAWRWHDLTGAAARPLRDPLLAVNFLLLAVGASCGPLLLRLYFLRGGARKWLSSLLQTAGWPLLLVPLCFSFSSRRRRRRHRQGGGDDPISSAVFLMTPRLLAATVVVGIMTGADNFLYAYGTAYLPVSTSSILISTQLAFTAAFALLVVRQRFTASTVNAIVLLSVGAAMLGMGSGGDRPAGVTGAQYAAGFGTALGAAALYGLVLPVMELSQAWHAARAGAAALTYTLVVEIQVVIGLTATAFCAVGMLVNKDFQAIPREARQSELGKAGYYLLLVGTAAVYQCFCLGIIGAIYYGSALFAGIIITVFLPVTEVLAVVFFHEPFSGTKGVALGLSLWGLASYFYGEVRHMAPDAEHQSSSCVDRDCEN</sequence>
<keyword evidence="4 7" id="KW-0812">Transmembrane</keyword>
<dbReference type="PANTHER" id="PTHR31376">
    <property type="entry name" value="OS09G0467300 PROTEIN-RELATED"/>
    <property type="match status" value="1"/>
</dbReference>
<keyword evidence="6 7" id="KW-0472">Membrane</keyword>
<dbReference type="SUPFAM" id="SSF103481">
    <property type="entry name" value="Multidrug resistance efflux transporter EmrE"/>
    <property type="match status" value="1"/>
</dbReference>
<feature type="transmembrane region" description="Helical" evidence="7">
    <location>
        <begin position="236"/>
        <end position="256"/>
    </location>
</feature>
<feature type="transmembrane region" description="Helical" evidence="7">
    <location>
        <begin position="204"/>
        <end position="224"/>
    </location>
</feature>
<evidence type="ECO:0000313" key="8">
    <source>
        <dbReference type="EMBL" id="BAJ88843.1"/>
    </source>
</evidence>
<dbReference type="GO" id="GO:0005345">
    <property type="term" value="F:purine nucleobase transmembrane transporter activity"/>
    <property type="evidence" value="ECO:0007669"/>
    <property type="project" value="UniProtKB-UniRule"/>
</dbReference>
<dbReference type="PANTHER" id="PTHR31376:SF52">
    <property type="entry name" value="PURINE PERMEASE-RELATED"/>
    <property type="match status" value="1"/>
</dbReference>
<evidence type="ECO:0000256" key="2">
    <source>
        <dbReference type="ARBA" id="ARBA00006213"/>
    </source>
</evidence>
<feature type="transmembrane region" description="Helical" evidence="7">
    <location>
        <begin position="348"/>
        <end position="369"/>
    </location>
</feature>
<evidence type="ECO:0000256" key="1">
    <source>
        <dbReference type="ARBA" id="ARBA00004141"/>
    </source>
</evidence>
<evidence type="ECO:0000256" key="5">
    <source>
        <dbReference type="ARBA" id="ARBA00022989"/>
    </source>
</evidence>
<comment type="similarity">
    <text evidence="2 7">Belongs to the purine permeases (TC 2.A.7.14) family.</text>
</comment>
<dbReference type="GO" id="GO:0015211">
    <property type="term" value="F:purine nucleoside transmembrane transporter activity"/>
    <property type="evidence" value="ECO:0007669"/>
    <property type="project" value="UniProtKB-UniRule"/>
</dbReference>
<name>F2D172_HORVV</name>
<feature type="transmembrane region" description="Helical" evidence="7">
    <location>
        <begin position="319"/>
        <end position="341"/>
    </location>
</feature>
<reference evidence="8" key="1">
    <citation type="journal article" date="2011" name="Plant Physiol.">
        <title>Comprehensive sequence analysis of 24,783 barley full-length cDNAs derived from 12 clone libraries.</title>
        <authorList>
            <person name="Matsumoto T."/>
            <person name="Tanaka T."/>
            <person name="Sakai H."/>
            <person name="Amano N."/>
            <person name="Kanamori H."/>
            <person name="Kurita K."/>
            <person name="Kikuta A."/>
            <person name="Kamiya K."/>
            <person name="Yamamoto M."/>
            <person name="Ikawa H."/>
            <person name="Fujii N."/>
            <person name="Hori K."/>
            <person name="Itoh T."/>
            <person name="Sato K."/>
        </authorList>
    </citation>
    <scope>NUCLEOTIDE SEQUENCE</scope>
    <source>
        <tissue evidence="8">Shoot</tissue>
    </source>
</reference>
<feature type="transmembrane region" description="Helical" evidence="7">
    <location>
        <begin position="277"/>
        <end position="299"/>
    </location>
</feature>
<evidence type="ECO:0000256" key="7">
    <source>
        <dbReference type="RuleBase" id="RU368015"/>
    </source>
</evidence>
<dbReference type="InterPro" id="IPR030182">
    <property type="entry name" value="PUP_plant"/>
</dbReference>
<evidence type="ECO:0000256" key="4">
    <source>
        <dbReference type="ARBA" id="ARBA00022692"/>
    </source>
</evidence>
<keyword evidence="5 7" id="KW-1133">Transmembrane helix</keyword>
<dbReference type="EMBL" id="AK357629">
    <property type="protein sequence ID" value="BAJ88843.1"/>
    <property type="molecule type" value="mRNA"/>
</dbReference>
<proteinExistence type="evidence at transcript level"/>
<organism evidence="8">
    <name type="scientific">Hordeum vulgare subsp. vulgare</name>
    <name type="common">Domesticated barley</name>
    <dbReference type="NCBI Taxonomy" id="112509"/>
    <lineage>
        <taxon>Eukaryota</taxon>
        <taxon>Viridiplantae</taxon>
        <taxon>Streptophyta</taxon>
        <taxon>Embryophyta</taxon>
        <taxon>Tracheophyta</taxon>
        <taxon>Spermatophyta</taxon>
        <taxon>Magnoliopsida</taxon>
        <taxon>Liliopsida</taxon>
        <taxon>Poales</taxon>
        <taxon>Poaceae</taxon>
        <taxon>BOP clade</taxon>
        <taxon>Pooideae</taxon>
        <taxon>Triticodae</taxon>
        <taxon>Triticeae</taxon>
        <taxon>Hordeinae</taxon>
        <taxon>Hordeum</taxon>
    </lineage>
</organism>
<feature type="transmembrane region" description="Helical" evidence="7">
    <location>
        <begin position="67"/>
        <end position="86"/>
    </location>
</feature>
<accession>F2D172</accession>
<evidence type="ECO:0000256" key="3">
    <source>
        <dbReference type="ARBA" id="ARBA00022448"/>
    </source>
</evidence>
<keyword evidence="3 7" id="KW-0813">Transport</keyword>
<dbReference type="Pfam" id="PF16913">
    <property type="entry name" value="PUNUT"/>
    <property type="match status" value="1"/>
</dbReference>
<feature type="transmembrane region" description="Helical" evidence="7">
    <location>
        <begin position="171"/>
        <end position="197"/>
    </location>
</feature>
<protein>
    <recommendedName>
        <fullName evidence="7">Probable purine permease</fullName>
    </recommendedName>
</protein>
<feature type="transmembrane region" description="Helical" evidence="7">
    <location>
        <begin position="375"/>
        <end position="393"/>
    </location>
</feature>
<feature type="transmembrane region" description="Helical" evidence="7">
    <location>
        <begin position="140"/>
        <end position="159"/>
    </location>
</feature>
<evidence type="ECO:0000256" key="6">
    <source>
        <dbReference type="ARBA" id="ARBA00023136"/>
    </source>
</evidence>
<dbReference type="GO" id="GO:0016020">
    <property type="term" value="C:membrane"/>
    <property type="evidence" value="ECO:0007669"/>
    <property type="project" value="UniProtKB-SubCell"/>
</dbReference>
<dbReference type="AlphaFoldDB" id="F2D172"/>